<reference evidence="1" key="1">
    <citation type="submission" date="2014-11" db="EMBL/GenBank/DDBJ databases">
        <authorList>
            <person name="Malar M.C."/>
            <person name="Sen D."/>
            <person name="Tripathy S."/>
        </authorList>
    </citation>
    <scope>NUCLEOTIDE SEQUENCE</scope>
    <source>
        <strain evidence="1">BDU141951</strain>
    </source>
</reference>
<accession>A0A0C1VB41</accession>
<sequence length="74" mass="8081">MTTHQLYLNQEDEKENASGVAVIFFLLGAPDIYSVLRRRSHPPAVEHKMPIWAVGVGILAFATAGAWVCLNAMG</sequence>
<gene>
    <name evidence="1" type="ORF">QQ91_023475</name>
</gene>
<dbReference type="EMBL" id="JTHE02000003">
    <property type="protein sequence ID" value="NEV70057.1"/>
    <property type="molecule type" value="Genomic_DNA"/>
</dbReference>
<comment type="caution">
    <text evidence="1">The sequence shown here is derived from an EMBL/GenBank/DDBJ whole genome shotgun (WGS) entry which is preliminary data.</text>
</comment>
<proteinExistence type="predicted"/>
<reference evidence="1" key="3">
    <citation type="submission" date="2020-02" db="EMBL/GenBank/DDBJ databases">
        <authorList>
            <person name="Sarangi A.N."/>
            <person name="Ghosh S."/>
            <person name="Mukherjee M."/>
            <person name="Tripathy S."/>
        </authorList>
    </citation>
    <scope>NUCLEOTIDE SEQUENCE</scope>
    <source>
        <strain evidence="1">BDU141951</strain>
    </source>
</reference>
<evidence type="ECO:0000313" key="1">
    <source>
        <dbReference type="EMBL" id="NEV70057.1"/>
    </source>
</evidence>
<dbReference type="AlphaFoldDB" id="A0A0C1VB41"/>
<name>A0A0C1VB41_9CYAN</name>
<protein>
    <submittedName>
        <fullName evidence="1">Uncharacterized protein</fullName>
    </submittedName>
</protein>
<organism evidence="1">
    <name type="scientific">Lyngbya confervoides BDU141951</name>
    <dbReference type="NCBI Taxonomy" id="1574623"/>
    <lineage>
        <taxon>Bacteria</taxon>
        <taxon>Bacillati</taxon>
        <taxon>Cyanobacteriota</taxon>
        <taxon>Cyanophyceae</taxon>
        <taxon>Oscillatoriophycideae</taxon>
        <taxon>Oscillatoriales</taxon>
        <taxon>Microcoleaceae</taxon>
        <taxon>Lyngbya</taxon>
    </lineage>
</organism>
<reference evidence="1" key="2">
    <citation type="journal article" date="2015" name="Genome Announc.">
        <title>Draft Genome Sequence of Filamentous Marine Cyanobacterium Lyngbya confervoides Strain BDU141951.</title>
        <authorList>
            <person name="Chandrababunaidu M.M."/>
            <person name="Sen D."/>
            <person name="Tripathy S."/>
        </authorList>
    </citation>
    <scope>NUCLEOTIDE SEQUENCE</scope>
    <source>
        <strain evidence="1">BDU141951</strain>
    </source>
</reference>